<sequence length="228" mass="25944">MKKKVEPICNGIVPDKSATLHLKINDEKIDYKKMDNEIMLVRIDVKSRKNKTLHVGCHAAMDDGSGNRYEDFYFKRYKFVLLKEKLSNFNSSNNLDTINIFSTMDPKNIYGYYSCGMDNDRKIQYKRIRIYYPTKKTISIIVITIIVSVSIVICLNFKKKKRINNDSSSLSFLQSTSSSSSTLKSKTSFSNLKVPIVLGSLLNSLISMSASKSNEPSKNPNIKIVAKR</sequence>
<name>A0A0K0FN28_STRVS</name>
<proteinExistence type="predicted"/>
<organism evidence="2 3">
    <name type="scientific">Strongyloides venezuelensis</name>
    <name type="common">Threadworm</name>
    <dbReference type="NCBI Taxonomy" id="75913"/>
    <lineage>
        <taxon>Eukaryota</taxon>
        <taxon>Metazoa</taxon>
        <taxon>Ecdysozoa</taxon>
        <taxon>Nematoda</taxon>
        <taxon>Chromadorea</taxon>
        <taxon>Rhabditida</taxon>
        <taxon>Tylenchina</taxon>
        <taxon>Panagrolaimomorpha</taxon>
        <taxon>Strongyloidoidea</taxon>
        <taxon>Strongyloididae</taxon>
        <taxon>Strongyloides</taxon>
    </lineage>
</organism>
<dbReference type="Proteomes" id="UP000035680">
    <property type="component" value="Unassembled WGS sequence"/>
</dbReference>
<feature type="transmembrane region" description="Helical" evidence="1">
    <location>
        <begin position="137"/>
        <end position="157"/>
    </location>
</feature>
<protein>
    <submittedName>
        <fullName evidence="3">Ig-like domain-containing protein</fullName>
    </submittedName>
</protein>
<evidence type="ECO:0000313" key="3">
    <source>
        <dbReference type="WBParaSite" id="SVE_1040700.1"/>
    </source>
</evidence>
<keyword evidence="1" id="KW-0472">Membrane</keyword>
<accession>A0A0K0FN28</accession>
<evidence type="ECO:0000313" key="2">
    <source>
        <dbReference type="Proteomes" id="UP000035680"/>
    </source>
</evidence>
<keyword evidence="2" id="KW-1185">Reference proteome</keyword>
<keyword evidence="1" id="KW-0812">Transmembrane</keyword>
<reference evidence="2" key="1">
    <citation type="submission" date="2014-07" db="EMBL/GenBank/DDBJ databases">
        <authorList>
            <person name="Martin A.A"/>
            <person name="De Silva N."/>
        </authorList>
    </citation>
    <scope>NUCLEOTIDE SEQUENCE</scope>
</reference>
<dbReference type="AlphaFoldDB" id="A0A0K0FN28"/>
<keyword evidence="1" id="KW-1133">Transmembrane helix</keyword>
<evidence type="ECO:0000256" key="1">
    <source>
        <dbReference type="SAM" id="Phobius"/>
    </source>
</evidence>
<reference evidence="3" key="2">
    <citation type="submission" date="2015-08" db="UniProtKB">
        <authorList>
            <consortium name="WormBaseParasite"/>
        </authorList>
    </citation>
    <scope>IDENTIFICATION</scope>
</reference>
<dbReference type="WBParaSite" id="SVE_1040700.1">
    <property type="protein sequence ID" value="SVE_1040700.1"/>
    <property type="gene ID" value="SVE_1040700"/>
</dbReference>